<comment type="subcellular location">
    <subcellularLocation>
        <location evidence="1">Peroxisome</location>
    </subcellularLocation>
</comment>
<dbReference type="GO" id="GO:0005782">
    <property type="term" value="C:peroxisomal matrix"/>
    <property type="evidence" value="ECO:0007669"/>
    <property type="project" value="TreeGrafter"/>
</dbReference>
<dbReference type="SUPFAM" id="SSF52096">
    <property type="entry name" value="ClpP/crotonase"/>
    <property type="match status" value="1"/>
</dbReference>
<dbReference type="InterPro" id="IPR029045">
    <property type="entry name" value="ClpP/crotonase-like_dom_sf"/>
</dbReference>
<dbReference type="Gene3D" id="3.90.226.10">
    <property type="entry name" value="2-enoyl-CoA Hydratase, Chain A, domain 1"/>
    <property type="match status" value="1"/>
</dbReference>
<keyword evidence="4" id="KW-0576">Peroxisome</keyword>
<dbReference type="InterPro" id="IPR051053">
    <property type="entry name" value="ECH/Chromodomain_protein"/>
</dbReference>
<gene>
    <name evidence="6" type="ORF">COCVIDRAFT_41188</name>
</gene>
<evidence type="ECO:0000256" key="1">
    <source>
        <dbReference type="ARBA" id="ARBA00004275"/>
    </source>
</evidence>
<evidence type="ECO:0000256" key="5">
    <source>
        <dbReference type="ARBA" id="ARBA00023235"/>
    </source>
</evidence>
<reference evidence="6 7" key="1">
    <citation type="journal article" date="2013" name="PLoS Genet.">
        <title>Comparative genome structure, secondary metabolite, and effector coding capacity across Cochliobolus pathogens.</title>
        <authorList>
            <person name="Condon B.J."/>
            <person name="Leng Y."/>
            <person name="Wu D."/>
            <person name="Bushley K.E."/>
            <person name="Ohm R.A."/>
            <person name="Otillar R."/>
            <person name="Martin J."/>
            <person name="Schackwitz W."/>
            <person name="Grimwood J."/>
            <person name="MohdZainudin N."/>
            <person name="Xue C."/>
            <person name="Wang R."/>
            <person name="Manning V.A."/>
            <person name="Dhillon B."/>
            <person name="Tu Z.J."/>
            <person name="Steffenson B.J."/>
            <person name="Salamov A."/>
            <person name="Sun H."/>
            <person name="Lowry S."/>
            <person name="LaButti K."/>
            <person name="Han J."/>
            <person name="Copeland A."/>
            <person name="Lindquist E."/>
            <person name="Barry K."/>
            <person name="Schmutz J."/>
            <person name="Baker S.E."/>
            <person name="Ciuffetti L.M."/>
            <person name="Grigoriev I.V."/>
            <person name="Zhong S."/>
            <person name="Turgeon B.G."/>
        </authorList>
    </citation>
    <scope>NUCLEOTIDE SEQUENCE [LARGE SCALE GENOMIC DNA]</scope>
    <source>
        <strain evidence="6 7">FI3</strain>
    </source>
</reference>
<keyword evidence="7" id="KW-1185">Reference proteome</keyword>
<keyword evidence="3" id="KW-0843">Virulence</keyword>
<evidence type="ECO:0000313" key="6">
    <source>
        <dbReference type="EMBL" id="EUN23145.1"/>
    </source>
</evidence>
<evidence type="ECO:0008006" key="8">
    <source>
        <dbReference type="Google" id="ProtNLM"/>
    </source>
</evidence>
<organism evidence="6 7">
    <name type="scientific">Bipolaris victoriae (strain FI3)</name>
    <name type="common">Victoria blight of oats agent</name>
    <name type="synonym">Cochliobolus victoriae</name>
    <dbReference type="NCBI Taxonomy" id="930091"/>
    <lineage>
        <taxon>Eukaryota</taxon>
        <taxon>Fungi</taxon>
        <taxon>Dikarya</taxon>
        <taxon>Ascomycota</taxon>
        <taxon>Pezizomycotina</taxon>
        <taxon>Dothideomycetes</taxon>
        <taxon>Pleosporomycetidae</taxon>
        <taxon>Pleosporales</taxon>
        <taxon>Pleosporineae</taxon>
        <taxon>Pleosporaceae</taxon>
        <taxon>Bipolaris</taxon>
    </lineage>
</organism>
<dbReference type="HOGENOM" id="CLU_009834_6_2_1"/>
<dbReference type="AlphaFoldDB" id="W7EB09"/>
<evidence type="ECO:0000256" key="2">
    <source>
        <dbReference type="ARBA" id="ARBA00004685"/>
    </source>
</evidence>
<protein>
    <recommendedName>
        <fullName evidence="8">Enoyl-CoA hydratase</fullName>
    </recommendedName>
</protein>
<dbReference type="EMBL" id="KI968794">
    <property type="protein sequence ID" value="EUN23145.1"/>
    <property type="molecule type" value="Genomic_DNA"/>
</dbReference>
<comment type="pathway">
    <text evidence="2">Mycotoxin biosynthesis.</text>
</comment>
<dbReference type="OrthoDB" id="448450at2759"/>
<dbReference type="Proteomes" id="UP000054337">
    <property type="component" value="Unassembled WGS sequence"/>
</dbReference>
<dbReference type="InterPro" id="IPR001753">
    <property type="entry name" value="Enoyl-CoA_hydra/iso"/>
</dbReference>
<sequence length="240" mass="26825">MFDQKWLLLLELRSKNNIKSYITVEYPGRTAILTINRPQKLGAVTKKRVLPLTKRLREIDTHDEVFITILTGTRRFFSAETVAHTLNSTEAFYAHSKILVTALDGPGVGIAAALISFVDFVFCAPHTYLLTPFFTSLGLIDEGSALVGFVRRMGVSKAMGALLKSRKIWQMTFWRGDEKLRERLVAHVDDILEEHLVGSILLETKKPLVLVMKRQVDLSLMAELIGGVEEAGVGDSAERV</sequence>
<dbReference type="CDD" id="cd06558">
    <property type="entry name" value="crotonase-like"/>
    <property type="match status" value="1"/>
</dbReference>
<evidence type="ECO:0000313" key="7">
    <source>
        <dbReference type="Proteomes" id="UP000054337"/>
    </source>
</evidence>
<name>W7EB09_BIPV3</name>
<dbReference type="Gene3D" id="3.30.300.220">
    <property type="match status" value="1"/>
</dbReference>
<evidence type="ECO:0000256" key="4">
    <source>
        <dbReference type="ARBA" id="ARBA00023140"/>
    </source>
</evidence>
<dbReference type="GO" id="GO:0004165">
    <property type="term" value="F:delta(3)-delta(2)-enoyl-CoA isomerase activity"/>
    <property type="evidence" value="ECO:0007669"/>
    <property type="project" value="UniProtKB-ARBA"/>
</dbReference>
<keyword evidence="5" id="KW-0413">Isomerase</keyword>
<dbReference type="PANTHER" id="PTHR43684:SF1">
    <property type="entry name" value="ENOYL-COA DELTA ISOMERASE 2"/>
    <property type="match status" value="1"/>
</dbReference>
<evidence type="ECO:0000256" key="3">
    <source>
        <dbReference type="ARBA" id="ARBA00023026"/>
    </source>
</evidence>
<accession>W7EB09</accession>
<proteinExistence type="predicted"/>
<dbReference type="GeneID" id="26257073"/>
<dbReference type="Pfam" id="PF00378">
    <property type="entry name" value="ECH_1"/>
    <property type="match status" value="1"/>
</dbReference>
<dbReference type="PANTHER" id="PTHR43684">
    <property type="match status" value="1"/>
</dbReference>
<dbReference type="GO" id="GO:0006635">
    <property type="term" value="P:fatty acid beta-oxidation"/>
    <property type="evidence" value="ECO:0007669"/>
    <property type="project" value="TreeGrafter"/>
</dbReference>
<dbReference type="RefSeq" id="XP_014552719.1">
    <property type="nucleotide sequence ID" value="XM_014697233.1"/>
</dbReference>